<feature type="binding site" evidence="2">
    <location>
        <position position="125"/>
    </location>
    <ligand>
        <name>ATP</name>
        <dbReference type="ChEBI" id="CHEBI:30616"/>
    </ligand>
</feature>
<evidence type="ECO:0000313" key="5">
    <source>
        <dbReference type="Proteomes" id="UP001485043"/>
    </source>
</evidence>
<gene>
    <name evidence="4" type="ORF">WJX84_001861</name>
</gene>
<evidence type="ECO:0000313" key="4">
    <source>
        <dbReference type="EMBL" id="KAK9863704.1"/>
    </source>
</evidence>
<evidence type="ECO:0000256" key="2">
    <source>
        <dbReference type="PROSITE-ProRule" id="PRU10141"/>
    </source>
</evidence>
<dbReference type="GO" id="GO:0004672">
    <property type="term" value="F:protein kinase activity"/>
    <property type="evidence" value="ECO:0007669"/>
    <property type="project" value="InterPro"/>
</dbReference>
<dbReference type="PROSITE" id="PS00107">
    <property type="entry name" value="PROTEIN_KINASE_ATP"/>
    <property type="match status" value="1"/>
</dbReference>
<keyword evidence="2" id="KW-0067">ATP-binding</keyword>
<accession>A0AAW1T2I0</accession>
<dbReference type="PANTHER" id="PTHR11909">
    <property type="entry name" value="CASEIN KINASE-RELATED"/>
    <property type="match status" value="1"/>
</dbReference>
<dbReference type="Gene3D" id="1.10.510.10">
    <property type="entry name" value="Transferase(Phosphotransferase) domain 1"/>
    <property type="match status" value="1"/>
</dbReference>
<dbReference type="InterPro" id="IPR000719">
    <property type="entry name" value="Prot_kinase_dom"/>
</dbReference>
<reference evidence="4 5" key="1">
    <citation type="journal article" date="2024" name="Nat. Commun.">
        <title>Phylogenomics reveals the evolutionary origins of lichenization in chlorophyte algae.</title>
        <authorList>
            <person name="Puginier C."/>
            <person name="Libourel C."/>
            <person name="Otte J."/>
            <person name="Skaloud P."/>
            <person name="Haon M."/>
            <person name="Grisel S."/>
            <person name="Petersen M."/>
            <person name="Berrin J.G."/>
            <person name="Delaux P.M."/>
            <person name="Dal Grande F."/>
            <person name="Keller J."/>
        </authorList>
    </citation>
    <scope>NUCLEOTIDE SEQUENCE [LARGE SCALE GENOMIC DNA]</scope>
    <source>
        <strain evidence="4 5">SAG 2523</strain>
    </source>
</reference>
<protein>
    <recommendedName>
        <fullName evidence="3">Protein kinase domain-containing protein</fullName>
    </recommendedName>
</protein>
<dbReference type="PROSITE" id="PS50011">
    <property type="entry name" value="PROTEIN_KINASE_DOM"/>
    <property type="match status" value="1"/>
</dbReference>
<organism evidence="4 5">
    <name type="scientific">Apatococcus fuscideae</name>
    <dbReference type="NCBI Taxonomy" id="2026836"/>
    <lineage>
        <taxon>Eukaryota</taxon>
        <taxon>Viridiplantae</taxon>
        <taxon>Chlorophyta</taxon>
        <taxon>core chlorophytes</taxon>
        <taxon>Trebouxiophyceae</taxon>
        <taxon>Chlorellales</taxon>
        <taxon>Chlorellaceae</taxon>
        <taxon>Apatococcus</taxon>
    </lineage>
</organism>
<keyword evidence="2" id="KW-0547">Nucleotide-binding</keyword>
<dbReference type="InterPro" id="IPR011009">
    <property type="entry name" value="Kinase-like_dom_sf"/>
</dbReference>
<dbReference type="GO" id="GO:0005524">
    <property type="term" value="F:ATP binding"/>
    <property type="evidence" value="ECO:0007669"/>
    <property type="project" value="UniProtKB-UniRule"/>
</dbReference>
<sequence>MLRQYDEKREQLPGSSLCHLDLTRRACPASTSGTAISSQHWQPLQLVSMSHSSSLSCPGNEDWGDLELSDSSGSREFSLPDGRPLPFGAIVDRWRLVAKLGRGGFSFCYLAENRHNNKLPLTALKIGDVLSSQDQNDWSWINFCQEIQMFTRLSSTADGTPASCIPQIYASGIVESAEGLRPWICMERLGEDLYCATWYTAKERHELEGLDRKAAKWPGRGFPEPQLLQYATLMLRALQHVHKQQAAGQLSIKTLPLCVQPANFCLPFKQTRASTASQIFLIDFGLSHDVPAKESHQPFFGTPDYASSACLHERQAFPKDDLESLVYTLTELWNGELPWDLEADIGIKNRGGGSNGWTPQQLLAMSSARNCQWDQLLLQDSMPRWLLWLHRYIKSLRCSDPISYEYCIMMLMAFQELEGSPLDPEE</sequence>
<dbReference type="SUPFAM" id="SSF56112">
    <property type="entry name" value="Protein kinase-like (PK-like)"/>
    <property type="match status" value="1"/>
</dbReference>
<comment type="caution">
    <text evidence="4">The sequence shown here is derived from an EMBL/GenBank/DDBJ whole genome shotgun (WGS) entry which is preliminary data.</text>
</comment>
<name>A0AAW1T2I0_9CHLO</name>
<feature type="domain" description="Protein kinase" evidence="3">
    <location>
        <begin position="94"/>
        <end position="426"/>
    </location>
</feature>
<dbReference type="InterPro" id="IPR017441">
    <property type="entry name" value="Protein_kinase_ATP_BS"/>
</dbReference>
<dbReference type="SMART" id="SM00220">
    <property type="entry name" value="S_TKc"/>
    <property type="match status" value="1"/>
</dbReference>
<dbReference type="EMBL" id="JALJOV010000439">
    <property type="protein sequence ID" value="KAK9863704.1"/>
    <property type="molecule type" value="Genomic_DNA"/>
</dbReference>
<proteinExistence type="inferred from homology"/>
<dbReference type="Proteomes" id="UP001485043">
    <property type="component" value="Unassembled WGS sequence"/>
</dbReference>
<dbReference type="InterPro" id="IPR050235">
    <property type="entry name" value="CK1_Ser-Thr_kinase"/>
</dbReference>
<evidence type="ECO:0000256" key="1">
    <source>
        <dbReference type="ARBA" id="ARBA00005926"/>
    </source>
</evidence>
<keyword evidence="5" id="KW-1185">Reference proteome</keyword>
<evidence type="ECO:0000259" key="3">
    <source>
        <dbReference type="PROSITE" id="PS50011"/>
    </source>
</evidence>
<comment type="similarity">
    <text evidence="1">Belongs to the protein kinase superfamily. CK1 Ser/Thr protein kinase family. Casein kinase I subfamily.</text>
</comment>
<dbReference type="AlphaFoldDB" id="A0AAW1T2I0"/>